<keyword evidence="5 10" id="KW-0645">Protease</keyword>
<organism evidence="10 11">
    <name type="scientific">Candidatus Annandia adelgestsuga</name>
    <dbReference type="NCBI Taxonomy" id="1302411"/>
    <lineage>
        <taxon>Bacteria</taxon>
        <taxon>Pseudomonadati</taxon>
        <taxon>Pseudomonadota</taxon>
        <taxon>Gammaproteobacteria</taxon>
        <taxon>Enterobacterales</taxon>
        <taxon>Enterobacteriaceae</taxon>
        <taxon>Candidatus Annandia</taxon>
    </lineage>
</organism>
<dbReference type="GO" id="GO:0051603">
    <property type="term" value="P:proteolysis involved in protein catabolic process"/>
    <property type="evidence" value="ECO:0007669"/>
    <property type="project" value="InterPro"/>
</dbReference>
<dbReference type="InterPro" id="IPR023333">
    <property type="entry name" value="Proteasome_suB-type"/>
</dbReference>
<evidence type="ECO:0000313" key="11">
    <source>
        <dbReference type="Proteomes" id="UP000274458"/>
    </source>
</evidence>
<dbReference type="EMBL" id="CP026513">
    <property type="protein sequence ID" value="AZP36417.1"/>
    <property type="molecule type" value="Genomic_DNA"/>
</dbReference>
<evidence type="ECO:0000313" key="10">
    <source>
        <dbReference type="EMBL" id="AZP36417.1"/>
    </source>
</evidence>
<dbReference type="GO" id="GO:0009376">
    <property type="term" value="C:HslUV protease complex"/>
    <property type="evidence" value="ECO:0007669"/>
    <property type="project" value="InterPro"/>
</dbReference>
<dbReference type="PANTHER" id="PTHR32194:SF0">
    <property type="entry name" value="ATP-DEPENDENT PROTEASE SUBUNIT HSLV"/>
    <property type="match status" value="1"/>
</dbReference>
<dbReference type="InterPro" id="IPR001353">
    <property type="entry name" value="Proteasome_sua/b"/>
</dbReference>
<comment type="subcellular location">
    <subcellularLocation>
        <location evidence="1">Cytoplasm</location>
    </subcellularLocation>
</comment>
<sequence length="176" mass="19269">MTTVLSLRHKKMVVIGGDGQATLGNIVIKKNVRKVHYLYNKQIIAGFAGSTSDALNLFSLFEDKLKLYQGKLMKSAISLAEDWRNDIILKKLEAILAVADKNNSLIISGNGDVIKPEDNLIAIGSGGIYAQSAAQALLKNTKLNAYEIVKKSLKIASEICIYTNNNFIIKKITSDI</sequence>
<name>A0A3Q9CKZ3_9ENTR</name>
<dbReference type="EC" id="3.4.25.2" evidence="10"/>
<dbReference type="GO" id="GO:0004298">
    <property type="term" value="F:threonine-type endopeptidase activity"/>
    <property type="evidence" value="ECO:0007669"/>
    <property type="project" value="UniProtKB-KW"/>
</dbReference>
<keyword evidence="11" id="KW-1185">Reference proteome</keyword>
<dbReference type="NCBIfam" id="NF003964">
    <property type="entry name" value="PRK05456.1"/>
    <property type="match status" value="1"/>
</dbReference>
<dbReference type="PROSITE" id="PS51476">
    <property type="entry name" value="PROTEASOME_BETA_2"/>
    <property type="match status" value="1"/>
</dbReference>
<reference evidence="10 11" key="1">
    <citation type="journal article" date="2018" name="Genome Biol. Evol.">
        <title>Partnering With a Pest: Genomes of Hemlock Woolly Adelgid Symbionts Reveal Atypical Nutritional Provisioning Patterns in Dual-Obligate Bacteria.</title>
        <authorList>
            <person name="Weglarz K.M."/>
            <person name="Havill N.P."/>
            <person name="Burke G.R."/>
            <person name="von Dohlen C.D."/>
        </authorList>
    </citation>
    <scope>NUCLEOTIDE SEQUENCE [LARGE SCALE GENOMIC DNA]</scope>
    <source>
        <strain evidence="10">ENA</strain>
    </source>
</reference>
<dbReference type="InterPro" id="IPR029055">
    <property type="entry name" value="Ntn_hydrolases_N"/>
</dbReference>
<keyword evidence="9" id="KW-0915">Sodium</keyword>
<evidence type="ECO:0000256" key="5">
    <source>
        <dbReference type="ARBA" id="ARBA00022670"/>
    </source>
</evidence>
<evidence type="ECO:0000256" key="6">
    <source>
        <dbReference type="ARBA" id="ARBA00022698"/>
    </source>
</evidence>
<dbReference type="InterPro" id="IPR022281">
    <property type="entry name" value="ATP-dep_Prtase_HsIV_su"/>
</dbReference>
<evidence type="ECO:0000256" key="3">
    <source>
        <dbReference type="ARBA" id="ARBA00022490"/>
    </source>
</evidence>
<evidence type="ECO:0000256" key="4">
    <source>
        <dbReference type="ARBA" id="ARBA00022533"/>
    </source>
</evidence>
<dbReference type="Proteomes" id="UP000274458">
    <property type="component" value="Chromosome"/>
</dbReference>
<evidence type="ECO:0000256" key="9">
    <source>
        <dbReference type="ARBA" id="ARBA00023053"/>
    </source>
</evidence>
<dbReference type="PIRSF" id="PIRSF039093">
    <property type="entry name" value="HslV"/>
    <property type="match status" value="1"/>
</dbReference>
<gene>
    <name evidence="10" type="primary">hslV</name>
    <name evidence="10" type="ORF">C3B56_00339</name>
</gene>
<dbReference type="OrthoDB" id="9804884at2"/>
<dbReference type="KEGG" id="aade:C3B56_00339"/>
<comment type="similarity">
    <text evidence="2">Belongs to the peptidase T1B family. HslV subfamily.</text>
</comment>
<dbReference type="Pfam" id="PF00227">
    <property type="entry name" value="Proteasome"/>
    <property type="match status" value="1"/>
</dbReference>
<keyword evidence="8 10" id="KW-0378">Hydrolase</keyword>
<keyword evidence="3" id="KW-0963">Cytoplasm</keyword>
<dbReference type="GO" id="GO:0046872">
    <property type="term" value="F:metal ion binding"/>
    <property type="evidence" value="ECO:0007669"/>
    <property type="project" value="UniProtKB-KW"/>
</dbReference>
<dbReference type="AlphaFoldDB" id="A0A3Q9CKZ3"/>
<dbReference type="NCBIfam" id="TIGR03692">
    <property type="entry name" value="ATP_dep_HslV"/>
    <property type="match status" value="1"/>
</dbReference>
<proteinExistence type="inferred from homology"/>
<evidence type="ECO:0000256" key="1">
    <source>
        <dbReference type="ARBA" id="ARBA00004496"/>
    </source>
</evidence>
<evidence type="ECO:0000256" key="8">
    <source>
        <dbReference type="ARBA" id="ARBA00022801"/>
    </source>
</evidence>
<keyword evidence="7" id="KW-0479">Metal-binding</keyword>
<accession>A0A3Q9CKZ3</accession>
<evidence type="ECO:0000256" key="2">
    <source>
        <dbReference type="ARBA" id="ARBA00006053"/>
    </source>
</evidence>
<dbReference type="RefSeq" id="WP_126071692.1">
    <property type="nucleotide sequence ID" value="NZ_CP026513.1"/>
</dbReference>
<keyword evidence="4" id="KW-0021">Allosteric enzyme</keyword>
<dbReference type="GO" id="GO:0005839">
    <property type="term" value="C:proteasome core complex"/>
    <property type="evidence" value="ECO:0007669"/>
    <property type="project" value="InterPro"/>
</dbReference>
<dbReference type="SUPFAM" id="SSF56235">
    <property type="entry name" value="N-terminal nucleophile aminohydrolases (Ntn hydrolases)"/>
    <property type="match status" value="1"/>
</dbReference>
<keyword evidence="6" id="KW-0888">Threonine protease</keyword>
<evidence type="ECO:0000256" key="7">
    <source>
        <dbReference type="ARBA" id="ARBA00022723"/>
    </source>
</evidence>
<dbReference type="Gene3D" id="3.60.20.10">
    <property type="entry name" value="Glutamine Phosphoribosylpyrophosphate, subunit 1, domain 1"/>
    <property type="match status" value="1"/>
</dbReference>
<protein>
    <submittedName>
        <fullName evidence="10">ATP-dependent protease subunit HslV</fullName>
        <ecNumber evidence="10">3.4.25.2</ecNumber>
    </submittedName>
</protein>
<dbReference type="PANTHER" id="PTHR32194">
    <property type="entry name" value="METALLOPROTEASE TLDD"/>
    <property type="match status" value="1"/>
</dbReference>